<proteinExistence type="predicted"/>
<evidence type="ECO:0000313" key="3">
    <source>
        <dbReference type="Proteomes" id="UP000198683"/>
    </source>
</evidence>
<reference evidence="2 3" key="1">
    <citation type="submission" date="2016-10" db="EMBL/GenBank/DDBJ databases">
        <authorList>
            <person name="de Groot N.N."/>
        </authorList>
    </citation>
    <scope>NUCLEOTIDE SEQUENCE [LARGE SCALE GENOMIC DNA]</scope>
    <source>
        <strain evidence="2 3">CGMCC 4.5681</strain>
    </source>
</reference>
<organism evidence="2 3">
    <name type="scientific">Nonomuraea maritima</name>
    <dbReference type="NCBI Taxonomy" id="683260"/>
    <lineage>
        <taxon>Bacteria</taxon>
        <taxon>Bacillati</taxon>
        <taxon>Actinomycetota</taxon>
        <taxon>Actinomycetes</taxon>
        <taxon>Streptosporangiales</taxon>
        <taxon>Streptosporangiaceae</taxon>
        <taxon>Nonomuraea</taxon>
    </lineage>
</organism>
<dbReference type="EMBL" id="FNFB01000003">
    <property type="protein sequence ID" value="SDJ74881.1"/>
    <property type="molecule type" value="Genomic_DNA"/>
</dbReference>
<accession>A0A1G8W9D4</accession>
<dbReference type="Proteomes" id="UP000198683">
    <property type="component" value="Unassembled WGS sequence"/>
</dbReference>
<name>A0A1G8W9D4_9ACTN</name>
<evidence type="ECO:0000256" key="1">
    <source>
        <dbReference type="SAM" id="MobiDB-lite"/>
    </source>
</evidence>
<sequence>MESEVVPTRDGALCTAGTSPSRAGAWCSHPLARITRSAPSRRSRS</sequence>
<evidence type="ECO:0000313" key="2">
    <source>
        <dbReference type="EMBL" id="SDJ74881.1"/>
    </source>
</evidence>
<dbReference type="AlphaFoldDB" id="A0A1G8W9D4"/>
<feature type="region of interest" description="Disordered" evidence="1">
    <location>
        <begin position="1"/>
        <end position="25"/>
    </location>
</feature>
<protein>
    <submittedName>
        <fullName evidence="2">Uncharacterized protein</fullName>
    </submittedName>
</protein>
<keyword evidence="3" id="KW-1185">Reference proteome</keyword>
<gene>
    <name evidence="2" type="ORF">SAMN05421874_10365</name>
</gene>